<comment type="caution">
    <text evidence="1">The sequence shown here is derived from an EMBL/GenBank/DDBJ whole genome shotgun (WGS) entry which is preliminary data.</text>
</comment>
<evidence type="ECO:0000313" key="2">
    <source>
        <dbReference type="Proteomes" id="UP000790709"/>
    </source>
</evidence>
<sequence length="1224" mass="136101">MDLFMNNIAYPASELDITVALASILHKPPFPVDPLNFQVQLFTRNGKSRGIGKLTLPTREAGDAFLRSYGYSGISVKGRVIRFSLSNRPVDESIVRILNTTRWQDPLILERKKKRLAEESQPIELLSYAFGRFRRDGSFSSEVQVQGNAQIACDLDTRQVRFSLQSARTGTNDTSRPMDNLTSLFQGLFGDIRDLGEPPMISASYTPSKLIDLLSTRDSDAMYRLFVRAKAPPVFSIITTNSLTILLDSRTTAERLPGLGRNLSMPPGCHSLSLTFRSQADLDAFVDRCKRLGLHKSTRSSIPVHNADYSPEIMAKLDQFMSTLGFGLAFEVEKAVTNTVLTPSEILSIKAAIIALESDHGQFAAQIFRRFSTIIQDTATGRKRIRRNRRGKPVAPVPAIASLADQLKTAIQVFYAEQHRSRGLLEPSLEITDGVFLSYHLILTPTARVLEGPLPDQSNNVLRRFGNHECFLRVSFQDENGSQLRRDYDSSISELLKSRYRPILSNGCRLAGRSYDLLGYSMSGLREHSVWFVTPFSGASGESVNASEIRKKLGDFTPLSYQPARLAARWSQLFSTTDPTVRLKPDEISLIDDRKSAKGVVMTDGCGTISPELAKDIWDAIRKRRRAAGSKAVPSAFQFRLGGCKGVVVVDNTLRGKLACFRPSQTKFDSTDLAFDVQSTSARPKAMFLNRPLIVLLEHLGASSDHIISLQDDAIHEAQAVHSSFINASNMFQQHGLGSSFRLPSLFSNLEKILHLKVGNSALDSVGLRNELITSSLHCASTHALRELKYRAHIAVPNSFTLIGVSDEWACLREGEIYATARDERTGLYREITGRVAITRSPQIHPGDVQIVTAVRRPQLSHLTNVVVFSCEGDRPLSSCLGGGDMDGDDFNIIIDPALHPKKAVTPGAYTPLPIKKTSHACGISDVIDFIFDYIESDLVGLIAIAHLRHADIDGPASEACLKLAECASHAVDFPKTGTPVKFADLPRFTNRAKPDFLAREGAHLESDQYYNSKKLLGELYRRVPVKEWFPQPFNAGYSPSDGEVIARALKCLGLHRLGLPALDTPADELLEEMEYLLEAYSDQLLTIAKAHTIFKNKDIYVSEAELLSGTIMANWSDHRRRREAVTAMNLQTHELVRGVRDALRATDYDAPDDDDYYEDEDGYYVEEDYGDESGIMKETFRRAWAAWYVAEESLAEDPTWFGAQSFGLIALGRMLEIVKEVQF</sequence>
<dbReference type="EMBL" id="MU266331">
    <property type="protein sequence ID" value="KAH7930596.1"/>
    <property type="molecule type" value="Genomic_DNA"/>
</dbReference>
<evidence type="ECO:0000313" key="1">
    <source>
        <dbReference type="EMBL" id="KAH7930596.1"/>
    </source>
</evidence>
<name>A0ACB8BYC3_9AGAM</name>
<dbReference type="Proteomes" id="UP000790709">
    <property type="component" value="Unassembled WGS sequence"/>
</dbReference>
<gene>
    <name evidence="1" type="ORF">BV22DRAFT_1000493</name>
</gene>
<accession>A0ACB8BYC3</accession>
<protein>
    <submittedName>
        <fullName evidence="1">RdRP-domain-containing protein</fullName>
    </submittedName>
</protein>
<proteinExistence type="predicted"/>
<reference evidence="1" key="1">
    <citation type="journal article" date="2021" name="New Phytol.">
        <title>Evolutionary innovations through gain and loss of genes in the ectomycorrhizal Boletales.</title>
        <authorList>
            <person name="Wu G."/>
            <person name="Miyauchi S."/>
            <person name="Morin E."/>
            <person name="Kuo A."/>
            <person name="Drula E."/>
            <person name="Varga T."/>
            <person name="Kohler A."/>
            <person name="Feng B."/>
            <person name="Cao Y."/>
            <person name="Lipzen A."/>
            <person name="Daum C."/>
            <person name="Hundley H."/>
            <person name="Pangilinan J."/>
            <person name="Johnson J."/>
            <person name="Barry K."/>
            <person name="LaButti K."/>
            <person name="Ng V."/>
            <person name="Ahrendt S."/>
            <person name="Min B."/>
            <person name="Choi I.G."/>
            <person name="Park H."/>
            <person name="Plett J.M."/>
            <person name="Magnuson J."/>
            <person name="Spatafora J.W."/>
            <person name="Nagy L.G."/>
            <person name="Henrissat B."/>
            <person name="Grigoriev I.V."/>
            <person name="Yang Z.L."/>
            <person name="Xu J."/>
            <person name="Martin F.M."/>
        </authorList>
    </citation>
    <scope>NUCLEOTIDE SEQUENCE</scope>
    <source>
        <strain evidence="1">KUC20120723A-06</strain>
    </source>
</reference>
<organism evidence="1 2">
    <name type="scientific">Leucogyrophana mollusca</name>
    <dbReference type="NCBI Taxonomy" id="85980"/>
    <lineage>
        <taxon>Eukaryota</taxon>
        <taxon>Fungi</taxon>
        <taxon>Dikarya</taxon>
        <taxon>Basidiomycota</taxon>
        <taxon>Agaricomycotina</taxon>
        <taxon>Agaricomycetes</taxon>
        <taxon>Agaricomycetidae</taxon>
        <taxon>Boletales</taxon>
        <taxon>Boletales incertae sedis</taxon>
        <taxon>Leucogyrophana</taxon>
    </lineage>
</organism>
<keyword evidence="2" id="KW-1185">Reference proteome</keyword>